<dbReference type="EMBL" id="CP020563">
    <property type="protein sequence ID" value="ARF70811.1"/>
    <property type="molecule type" value="Genomic_DNA"/>
</dbReference>
<reference evidence="1 2" key="1">
    <citation type="submission" date="2017-04" db="EMBL/GenBank/DDBJ databases">
        <title>The complete genome sequence of Streptomyces albolongus YIM 101047, the producer of novel bafilomycins and novel odoriferous sesquiterpenoids.</title>
        <authorList>
            <person name="Yin M."/>
            <person name="Jiang Y."/>
        </authorList>
    </citation>
    <scope>NUCLEOTIDE SEQUENCE [LARGE SCALE GENOMIC DNA]</scope>
    <source>
        <strain evidence="1 2">YIM 101047</strain>
    </source>
</reference>
<dbReference type="KEGG" id="kab:B7C62_00035"/>
<organism evidence="1 2">
    <name type="scientific">Kitasatospora albolonga</name>
    <dbReference type="NCBI Taxonomy" id="68173"/>
    <lineage>
        <taxon>Bacteria</taxon>
        <taxon>Bacillati</taxon>
        <taxon>Actinomycetota</taxon>
        <taxon>Actinomycetes</taxon>
        <taxon>Kitasatosporales</taxon>
        <taxon>Streptomycetaceae</taxon>
        <taxon>Kitasatospora</taxon>
    </lineage>
</organism>
<evidence type="ECO:0000313" key="1">
    <source>
        <dbReference type="EMBL" id="ARF70811.1"/>
    </source>
</evidence>
<evidence type="ECO:0008006" key="3">
    <source>
        <dbReference type="Google" id="ProtNLM"/>
    </source>
</evidence>
<accession>A0ABC8BK74</accession>
<sequence>MGESHRYSSIAGCPAPRLPHFVIGGCPDGDIVVRRLSAGLWTSGGTTVLLSGVSKSAVGRIIDRLGPMLALQPRQRFAKDIVLIVDGTLVPTRGCVLVCVGVDGVGV</sequence>
<protein>
    <recommendedName>
        <fullName evidence="3">Transposase IS701-like DDE domain-containing protein</fullName>
    </recommendedName>
</protein>
<dbReference type="Proteomes" id="UP000192251">
    <property type="component" value="Chromosome"/>
</dbReference>
<dbReference type="AlphaFoldDB" id="A0ABC8BK74"/>
<gene>
    <name evidence="1" type="ORF">B7C62_00035</name>
</gene>
<keyword evidence="2" id="KW-1185">Reference proteome</keyword>
<name>A0ABC8BK74_9ACTN</name>
<proteinExistence type="predicted"/>
<evidence type="ECO:0000313" key="2">
    <source>
        <dbReference type="Proteomes" id="UP000192251"/>
    </source>
</evidence>